<dbReference type="GO" id="GO:0016829">
    <property type="term" value="F:lyase activity"/>
    <property type="evidence" value="ECO:0007669"/>
    <property type="project" value="UniProtKB-KW"/>
</dbReference>
<accession>A0ABU4CR62</accession>
<feature type="domain" description="HpcH/HpaI aldolase/citrate lyase" evidence="4">
    <location>
        <begin position="21"/>
        <end position="221"/>
    </location>
</feature>
<comment type="caution">
    <text evidence="5">The sequence shown here is derived from an EMBL/GenBank/DDBJ whole genome shotgun (WGS) entry which is preliminary data.</text>
</comment>
<evidence type="ECO:0000256" key="3">
    <source>
        <dbReference type="ARBA" id="ARBA00022842"/>
    </source>
</evidence>
<evidence type="ECO:0000313" key="5">
    <source>
        <dbReference type="EMBL" id="MDV6286062.1"/>
    </source>
</evidence>
<keyword evidence="3" id="KW-0460">Magnesium</keyword>
<dbReference type="Gene3D" id="3.20.20.60">
    <property type="entry name" value="Phosphoenolpyruvate-binding domains"/>
    <property type="match status" value="1"/>
</dbReference>
<sequence length="284" mass="29684">MSTSVSALAETTARVQEATTFLFVPGNRSDRFDKALATGADVIVLDLEDSVARGDKATARTEVVRWLSEGGRACVRVNSVGDPEHIGDVDALSDLPGLTAVMVPKADDSVRYLDLRQRLRCPVIALIESAVGVDRSGVIAADPGVARLAFGHLDYAVDLGAEPTRIAMLHARSQLVLASRVANKPGPVDGVTTALNDGAVLADDVRYAIELGMAGKLLIHPSQVEPSRTAFHPSDIAVAHARKIVDAAASGAAVRVDGFMVDAPVLARAHAVLRAAGAPTPHVD</sequence>
<keyword evidence="6" id="KW-1185">Reference proteome</keyword>
<dbReference type="PANTHER" id="PTHR32308">
    <property type="entry name" value="LYASE BETA SUBUNIT, PUTATIVE (AFU_ORTHOLOGUE AFUA_4G13030)-RELATED"/>
    <property type="match status" value="1"/>
</dbReference>
<proteinExistence type="predicted"/>
<comment type="cofactor">
    <cofactor evidence="1">
        <name>Mg(2+)</name>
        <dbReference type="ChEBI" id="CHEBI:18420"/>
    </cofactor>
</comment>
<dbReference type="RefSeq" id="WP_241031741.1">
    <property type="nucleotide sequence ID" value="NZ_JAWLKA010000032.1"/>
</dbReference>
<dbReference type="InterPro" id="IPR005000">
    <property type="entry name" value="Aldolase/citrate-lyase_domain"/>
</dbReference>
<keyword evidence="5" id="KW-0456">Lyase</keyword>
<dbReference type="EMBL" id="JAWLKA010000032">
    <property type="protein sequence ID" value="MDV6286062.1"/>
    <property type="molecule type" value="Genomic_DNA"/>
</dbReference>
<dbReference type="InterPro" id="IPR011206">
    <property type="entry name" value="Citrate_lyase_beta/mcl1/mcl2"/>
</dbReference>
<evidence type="ECO:0000256" key="1">
    <source>
        <dbReference type="ARBA" id="ARBA00001946"/>
    </source>
</evidence>
<evidence type="ECO:0000259" key="4">
    <source>
        <dbReference type="Pfam" id="PF03328"/>
    </source>
</evidence>
<dbReference type="SUPFAM" id="SSF51621">
    <property type="entry name" value="Phosphoenolpyruvate/pyruvate domain"/>
    <property type="match status" value="1"/>
</dbReference>
<name>A0ABU4CR62_RHOJO</name>
<keyword evidence="2" id="KW-0479">Metal-binding</keyword>
<dbReference type="PIRSF" id="PIRSF015582">
    <property type="entry name" value="Cit_lyase_B"/>
    <property type="match status" value="1"/>
</dbReference>
<reference evidence="5 6" key="1">
    <citation type="submission" date="2023-10" db="EMBL/GenBank/DDBJ databases">
        <title>Development of a sustainable strategy for remediation of hydrocarbon-contaminated territories based on the waste exchange concept.</title>
        <authorList>
            <person name="Krivoruchko A."/>
        </authorList>
    </citation>
    <scope>NUCLEOTIDE SEQUENCE [LARGE SCALE GENOMIC DNA]</scope>
    <source>
        <strain evidence="5 6">IEGM 60</strain>
    </source>
</reference>
<dbReference type="PANTHER" id="PTHR32308:SF10">
    <property type="entry name" value="CITRATE LYASE SUBUNIT BETA"/>
    <property type="match status" value="1"/>
</dbReference>
<dbReference type="Pfam" id="PF03328">
    <property type="entry name" value="HpcH_HpaI"/>
    <property type="match status" value="1"/>
</dbReference>
<gene>
    <name evidence="5" type="ORF">R3Q59_36885</name>
</gene>
<dbReference type="Proteomes" id="UP001185737">
    <property type="component" value="Unassembled WGS sequence"/>
</dbReference>
<organism evidence="5 6">
    <name type="scientific">Rhodococcus jostii</name>
    <dbReference type="NCBI Taxonomy" id="132919"/>
    <lineage>
        <taxon>Bacteria</taxon>
        <taxon>Bacillati</taxon>
        <taxon>Actinomycetota</taxon>
        <taxon>Actinomycetes</taxon>
        <taxon>Mycobacteriales</taxon>
        <taxon>Nocardiaceae</taxon>
        <taxon>Rhodococcus</taxon>
    </lineage>
</organism>
<protein>
    <submittedName>
        <fullName evidence="5">CoA ester lyase</fullName>
    </submittedName>
</protein>
<dbReference type="InterPro" id="IPR015813">
    <property type="entry name" value="Pyrv/PenolPyrv_kinase-like_dom"/>
</dbReference>
<dbReference type="InterPro" id="IPR040442">
    <property type="entry name" value="Pyrv_kinase-like_dom_sf"/>
</dbReference>
<evidence type="ECO:0000256" key="2">
    <source>
        <dbReference type="ARBA" id="ARBA00022723"/>
    </source>
</evidence>
<evidence type="ECO:0000313" key="6">
    <source>
        <dbReference type="Proteomes" id="UP001185737"/>
    </source>
</evidence>